<evidence type="ECO:0008006" key="3">
    <source>
        <dbReference type="Google" id="ProtNLM"/>
    </source>
</evidence>
<dbReference type="AlphaFoldDB" id="A0A8X6RES2"/>
<reference evidence="1" key="1">
    <citation type="submission" date="2020-08" db="EMBL/GenBank/DDBJ databases">
        <title>Multicomponent nature underlies the extraordinary mechanical properties of spider dragline silk.</title>
        <authorList>
            <person name="Kono N."/>
            <person name="Nakamura H."/>
            <person name="Mori M."/>
            <person name="Yoshida Y."/>
            <person name="Ohtoshi R."/>
            <person name="Malay A.D."/>
            <person name="Moran D.A.P."/>
            <person name="Tomita M."/>
            <person name="Numata K."/>
            <person name="Arakawa K."/>
        </authorList>
    </citation>
    <scope>NUCLEOTIDE SEQUENCE</scope>
</reference>
<sequence>MPGIKFDDNCFSEEIRRLNVYLNSDKSEQWGNQHVAIYTKWVEIFNNFKNEHIPYGNLVILVEFTLGCPGTSAAVEIAFSIGKDFWTSEKSRLNVDTLD</sequence>
<gene>
    <name evidence="1" type="ORF">TNCV_3412591</name>
</gene>
<proteinExistence type="predicted"/>
<accession>A0A8X6RES2</accession>
<keyword evidence="2" id="KW-1185">Reference proteome</keyword>
<evidence type="ECO:0000313" key="1">
    <source>
        <dbReference type="EMBL" id="GFX93896.1"/>
    </source>
</evidence>
<evidence type="ECO:0000313" key="2">
    <source>
        <dbReference type="Proteomes" id="UP000887159"/>
    </source>
</evidence>
<protein>
    <recommendedName>
        <fullName evidence="3">HAT C-terminal dimerisation domain-containing protein</fullName>
    </recommendedName>
</protein>
<comment type="caution">
    <text evidence="1">The sequence shown here is derived from an EMBL/GenBank/DDBJ whole genome shotgun (WGS) entry which is preliminary data.</text>
</comment>
<dbReference type="EMBL" id="BMAU01021176">
    <property type="protein sequence ID" value="GFX93896.1"/>
    <property type="molecule type" value="Genomic_DNA"/>
</dbReference>
<organism evidence="1 2">
    <name type="scientific">Trichonephila clavipes</name>
    <name type="common">Golden silk orbweaver</name>
    <name type="synonym">Nephila clavipes</name>
    <dbReference type="NCBI Taxonomy" id="2585209"/>
    <lineage>
        <taxon>Eukaryota</taxon>
        <taxon>Metazoa</taxon>
        <taxon>Ecdysozoa</taxon>
        <taxon>Arthropoda</taxon>
        <taxon>Chelicerata</taxon>
        <taxon>Arachnida</taxon>
        <taxon>Araneae</taxon>
        <taxon>Araneomorphae</taxon>
        <taxon>Entelegynae</taxon>
        <taxon>Araneoidea</taxon>
        <taxon>Nephilidae</taxon>
        <taxon>Trichonephila</taxon>
    </lineage>
</organism>
<name>A0A8X6RES2_TRICX</name>
<dbReference type="Proteomes" id="UP000887159">
    <property type="component" value="Unassembled WGS sequence"/>
</dbReference>